<dbReference type="RefSeq" id="WP_413261260.1">
    <property type="nucleotide sequence ID" value="NZ_JBHFNR010000015.1"/>
</dbReference>
<feature type="coiled-coil region" evidence="1">
    <location>
        <begin position="279"/>
        <end position="306"/>
    </location>
</feature>
<protein>
    <submittedName>
        <fullName evidence="2">Uncharacterized protein</fullName>
    </submittedName>
</protein>
<dbReference type="Proteomes" id="UP001576784">
    <property type="component" value="Unassembled WGS sequence"/>
</dbReference>
<dbReference type="InterPro" id="IPR027417">
    <property type="entry name" value="P-loop_NTPase"/>
</dbReference>
<dbReference type="EMBL" id="JBHFNR010000015">
    <property type="protein sequence ID" value="MFB2891582.1"/>
    <property type="molecule type" value="Genomic_DNA"/>
</dbReference>
<sequence>MLDDIKITMLGTQGAGKTCYMLGMYAAMQTGVRGFSLSAKDMDVDLELTDLWERLIDVEGEDRWPPPNAAEVKNYAFDFNYGFQPIMGFDWIDYRGRAMSDRSTEQDVQKLLEHFSNSSCLFLCVSGEYLAKKADQSTVRQIKSNRMNQFLQKIGEQIKPTPFHPFPVAIVITKYDLCSQRQKPEIIEDIKELFQPLFTEKSGWLVMICPVSLGKELANDVDHGIIKPVNVHLPVVFAIYSKFCEYGLEIKAQKSDTSGELDRLNQSNFFMKWLNSDEIQNKESKLQELESQIREIESNMTLLAQELQSVSIFRSGKEVKVDV</sequence>
<reference evidence="2 3" key="1">
    <citation type="submission" date="2024-09" db="EMBL/GenBank/DDBJ databases">
        <title>Floridaenema gen nov. (Aerosakkonemataceae, Aerosakkonematales ord. nov., Cyanobacteria) from benthic tropical and subtropical fresh waters, with the description of four new species.</title>
        <authorList>
            <person name="Moretto J.A."/>
            <person name="Berthold D.E."/>
            <person name="Lefler F.W."/>
            <person name="Huang I.-S."/>
            <person name="Laughinghouse H. IV."/>
        </authorList>
    </citation>
    <scope>NUCLEOTIDE SEQUENCE [LARGE SCALE GENOMIC DNA]</scope>
    <source>
        <strain evidence="2 3">BLCC-F50</strain>
    </source>
</reference>
<keyword evidence="3" id="KW-1185">Reference proteome</keyword>
<evidence type="ECO:0000256" key="1">
    <source>
        <dbReference type="SAM" id="Coils"/>
    </source>
</evidence>
<evidence type="ECO:0000313" key="3">
    <source>
        <dbReference type="Proteomes" id="UP001576784"/>
    </source>
</evidence>
<proteinExistence type="predicted"/>
<dbReference type="Gene3D" id="3.40.50.300">
    <property type="entry name" value="P-loop containing nucleotide triphosphate hydrolases"/>
    <property type="match status" value="1"/>
</dbReference>
<gene>
    <name evidence="2" type="ORF">ACE1CI_01425</name>
</gene>
<evidence type="ECO:0000313" key="2">
    <source>
        <dbReference type="EMBL" id="MFB2891582.1"/>
    </source>
</evidence>
<comment type="caution">
    <text evidence="2">The sequence shown here is derived from an EMBL/GenBank/DDBJ whole genome shotgun (WGS) entry which is preliminary data.</text>
</comment>
<organism evidence="2 3">
    <name type="scientific">Floridaenema flaviceps BLCC-F50</name>
    <dbReference type="NCBI Taxonomy" id="3153642"/>
    <lineage>
        <taxon>Bacteria</taxon>
        <taxon>Bacillati</taxon>
        <taxon>Cyanobacteriota</taxon>
        <taxon>Cyanophyceae</taxon>
        <taxon>Oscillatoriophycideae</taxon>
        <taxon>Aerosakkonematales</taxon>
        <taxon>Aerosakkonemataceae</taxon>
        <taxon>Floridanema</taxon>
        <taxon>Floridanema flaviceps</taxon>
    </lineage>
</organism>
<dbReference type="SUPFAM" id="SSF52540">
    <property type="entry name" value="P-loop containing nucleoside triphosphate hydrolases"/>
    <property type="match status" value="1"/>
</dbReference>
<name>A0ABV4XJH8_9CYAN</name>
<accession>A0ABV4XJH8</accession>
<keyword evidence="1" id="KW-0175">Coiled coil</keyword>